<dbReference type="EMBL" id="GBXM01091693">
    <property type="protein sequence ID" value="JAH16884.1"/>
    <property type="molecule type" value="Transcribed_RNA"/>
</dbReference>
<sequence>MAEPWWLCFFTILFKPNLKCSAEM</sequence>
<reference evidence="1" key="1">
    <citation type="submission" date="2014-11" db="EMBL/GenBank/DDBJ databases">
        <authorList>
            <person name="Amaro Gonzalez C."/>
        </authorList>
    </citation>
    <scope>NUCLEOTIDE SEQUENCE</scope>
</reference>
<name>A0A0E9QJE7_ANGAN</name>
<accession>A0A0E9QJE7</accession>
<organism evidence="1">
    <name type="scientific">Anguilla anguilla</name>
    <name type="common">European freshwater eel</name>
    <name type="synonym">Muraena anguilla</name>
    <dbReference type="NCBI Taxonomy" id="7936"/>
    <lineage>
        <taxon>Eukaryota</taxon>
        <taxon>Metazoa</taxon>
        <taxon>Chordata</taxon>
        <taxon>Craniata</taxon>
        <taxon>Vertebrata</taxon>
        <taxon>Euteleostomi</taxon>
        <taxon>Actinopterygii</taxon>
        <taxon>Neopterygii</taxon>
        <taxon>Teleostei</taxon>
        <taxon>Anguilliformes</taxon>
        <taxon>Anguillidae</taxon>
        <taxon>Anguilla</taxon>
    </lineage>
</organism>
<reference evidence="1" key="2">
    <citation type="journal article" date="2015" name="Fish Shellfish Immunol.">
        <title>Early steps in the European eel (Anguilla anguilla)-Vibrio vulnificus interaction in the gills: Role of the RtxA13 toxin.</title>
        <authorList>
            <person name="Callol A."/>
            <person name="Pajuelo D."/>
            <person name="Ebbesson L."/>
            <person name="Teles M."/>
            <person name="MacKenzie S."/>
            <person name="Amaro C."/>
        </authorList>
    </citation>
    <scope>NUCLEOTIDE SEQUENCE</scope>
</reference>
<dbReference type="AlphaFoldDB" id="A0A0E9QJE7"/>
<proteinExistence type="predicted"/>
<evidence type="ECO:0000313" key="1">
    <source>
        <dbReference type="EMBL" id="JAH16884.1"/>
    </source>
</evidence>
<protein>
    <submittedName>
        <fullName evidence="1">Uncharacterized protein</fullName>
    </submittedName>
</protein>